<organism evidence="2 3">
    <name type="scientific">Reticulomyxa filosa</name>
    <dbReference type="NCBI Taxonomy" id="46433"/>
    <lineage>
        <taxon>Eukaryota</taxon>
        <taxon>Sar</taxon>
        <taxon>Rhizaria</taxon>
        <taxon>Retaria</taxon>
        <taxon>Foraminifera</taxon>
        <taxon>Monothalamids</taxon>
        <taxon>Reticulomyxidae</taxon>
        <taxon>Reticulomyxa</taxon>
    </lineage>
</organism>
<evidence type="ECO:0000256" key="1">
    <source>
        <dbReference type="SAM" id="MobiDB-lite"/>
    </source>
</evidence>
<dbReference type="EMBL" id="ASPP01016239">
    <property type="protein sequence ID" value="ETO17641.1"/>
    <property type="molecule type" value="Genomic_DNA"/>
</dbReference>
<keyword evidence="3" id="KW-1185">Reference proteome</keyword>
<sequence>SKDPRTAVQRVSCEALSKIIRRWNKDYLRYAPKTIEKMYELVRINVLITSQSGTGVIRSIVKVVPDSRRFTIMESLGNEATTSKFQDLKATCFDFLCLYLSKQVPALKGEDEFWTKLLPYAEAGLKDVANVRDSALWLFSMIQQERMDLTLPVIKQMGDHLKSRYEKDFQNKPVPYLSEEQKLKEEEEKSAAAGVGTEKRIAHMRK</sequence>
<reference evidence="2 3" key="1">
    <citation type="journal article" date="2013" name="Curr. Biol.">
        <title>The Genome of the Foraminiferan Reticulomyxa filosa.</title>
        <authorList>
            <person name="Glockner G."/>
            <person name="Hulsmann N."/>
            <person name="Schleicher M."/>
            <person name="Noegel A.A."/>
            <person name="Eichinger L."/>
            <person name="Gallinger C."/>
            <person name="Pawlowski J."/>
            <person name="Sierra R."/>
            <person name="Euteneuer U."/>
            <person name="Pillet L."/>
            <person name="Moustafa A."/>
            <person name="Platzer M."/>
            <person name="Groth M."/>
            <person name="Szafranski K."/>
            <person name="Schliwa M."/>
        </authorList>
    </citation>
    <scope>NUCLEOTIDE SEQUENCE [LARGE SCALE GENOMIC DNA]</scope>
</reference>
<dbReference type="Gene3D" id="1.25.10.10">
    <property type="entry name" value="Leucine-rich Repeat Variant"/>
    <property type="match status" value="1"/>
</dbReference>
<feature type="non-terminal residue" evidence="2">
    <location>
        <position position="206"/>
    </location>
</feature>
<accession>X6MVG4</accession>
<dbReference type="AlphaFoldDB" id="X6MVG4"/>
<dbReference type="InterPro" id="IPR016024">
    <property type="entry name" value="ARM-type_fold"/>
</dbReference>
<feature type="non-terminal residue" evidence="2">
    <location>
        <position position="1"/>
    </location>
</feature>
<feature type="region of interest" description="Disordered" evidence="1">
    <location>
        <begin position="176"/>
        <end position="206"/>
    </location>
</feature>
<dbReference type="SUPFAM" id="SSF48371">
    <property type="entry name" value="ARM repeat"/>
    <property type="match status" value="1"/>
</dbReference>
<name>X6MVG4_RETFI</name>
<evidence type="ECO:0000313" key="3">
    <source>
        <dbReference type="Proteomes" id="UP000023152"/>
    </source>
</evidence>
<proteinExistence type="predicted"/>
<feature type="compositionally biased region" description="Basic and acidic residues" evidence="1">
    <location>
        <begin position="197"/>
        <end position="206"/>
    </location>
</feature>
<feature type="compositionally biased region" description="Basic and acidic residues" evidence="1">
    <location>
        <begin position="179"/>
        <end position="190"/>
    </location>
</feature>
<comment type="caution">
    <text evidence="2">The sequence shown here is derived from an EMBL/GenBank/DDBJ whole genome shotgun (WGS) entry which is preliminary data.</text>
</comment>
<dbReference type="Proteomes" id="UP000023152">
    <property type="component" value="Unassembled WGS sequence"/>
</dbReference>
<evidence type="ECO:0008006" key="4">
    <source>
        <dbReference type="Google" id="ProtNLM"/>
    </source>
</evidence>
<protein>
    <recommendedName>
        <fullName evidence="4">CLASP N-terminal domain-containing protein</fullName>
    </recommendedName>
</protein>
<gene>
    <name evidence="2" type="ORF">RFI_19679</name>
</gene>
<dbReference type="InterPro" id="IPR011989">
    <property type="entry name" value="ARM-like"/>
</dbReference>
<evidence type="ECO:0000313" key="2">
    <source>
        <dbReference type="EMBL" id="ETO17641.1"/>
    </source>
</evidence>